<sequence length="487" mass="54903">MPQVSGDESFILRGCVLIVYWEENSVLKNTIVAMQATTIARLEKKLVAAINAPRATTRNGSPVRPRRSSSSGPTENLERLIVIEISCYHFFVSLFTSAPSPPIRHGRLLALNAEHSRRATFNSAIITIVMYIVQPLDIIIRGGVDLYHWHYGGETKEQISACRPPTWAEYEAFREDRAPSPALSTDTTQAAKIERLQGQVRTISDRDTTIAQQAATIIFVCIGHTDEGGRQVHVVTTSNDLWMIPPVKTWCQDARRARFKQDERGGPDGFEQRTIQFYKDVDSVLKAAKPRSRQSQINLDNEAIQPPVANLYRRAHTCRSSDCGLKISKYDDSNAHVFVAEYRAAFYGLQHRLINTNTSTERFHAAASSTKAGKNARKKNCQVLPRHFSREEIQKAYIALETMANFNQFNMILQDAADAAQMRVNTWQPSFATDFTEVGLLKAEQKRREKRKQLIILGSPWCPGLYLCLGHASWREGKVLSERLVGE</sequence>
<evidence type="ECO:0000313" key="1">
    <source>
        <dbReference type="EMBL" id="KAJ9636729.1"/>
    </source>
</evidence>
<evidence type="ECO:0000313" key="2">
    <source>
        <dbReference type="Proteomes" id="UP001172680"/>
    </source>
</evidence>
<dbReference type="EMBL" id="JAPDRP010000024">
    <property type="protein sequence ID" value="KAJ9636729.1"/>
    <property type="molecule type" value="Genomic_DNA"/>
</dbReference>
<dbReference type="Proteomes" id="UP001172680">
    <property type="component" value="Unassembled WGS sequence"/>
</dbReference>
<keyword evidence="2" id="KW-1185">Reference proteome</keyword>
<gene>
    <name evidence="1" type="ORF">H2199_007723</name>
</gene>
<protein>
    <submittedName>
        <fullName evidence="1">Uncharacterized protein</fullName>
    </submittedName>
</protein>
<proteinExistence type="predicted"/>
<comment type="caution">
    <text evidence="1">The sequence shown here is derived from an EMBL/GenBank/DDBJ whole genome shotgun (WGS) entry which is preliminary data.</text>
</comment>
<accession>A0ACC2YMZ3</accession>
<reference evidence="1" key="1">
    <citation type="submission" date="2022-10" db="EMBL/GenBank/DDBJ databases">
        <title>Culturing micro-colonial fungi from biological soil crusts in the Mojave desert and describing Neophaeococcomyces mojavensis, and introducing the new genera and species Taxawa tesnikishii.</title>
        <authorList>
            <person name="Kurbessoian T."/>
            <person name="Stajich J.E."/>
        </authorList>
    </citation>
    <scope>NUCLEOTIDE SEQUENCE</scope>
    <source>
        <strain evidence="1">JES_115</strain>
    </source>
</reference>
<name>A0ACC2YMZ3_9PEZI</name>
<organism evidence="1 2">
    <name type="scientific">Coniosporium tulheliwenetii</name>
    <dbReference type="NCBI Taxonomy" id="3383036"/>
    <lineage>
        <taxon>Eukaryota</taxon>
        <taxon>Fungi</taxon>
        <taxon>Dikarya</taxon>
        <taxon>Ascomycota</taxon>
        <taxon>Pezizomycotina</taxon>
        <taxon>Dothideomycetes</taxon>
        <taxon>Dothideomycetes incertae sedis</taxon>
        <taxon>Coniosporium</taxon>
    </lineage>
</organism>